<organism evidence="9 10">
    <name type="scientific">Mongoliitalea lutea</name>
    <dbReference type="NCBI Taxonomy" id="849756"/>
    <lineage>
        <taxon>Bacteria</taxon>
        <taxon>Pseudomonadati</taxon>
        <taxon>Bacteroidota</taxon>
        <taxon>Cytophagia</taxon>
        <taxon>Cytophagales</taxon>
        <taxon>Cyclobacteriaceae</taxon>
        <taxon>Mongoliitalea</taxon>
    </lineage>
</organism>
<dbReference type="GO" id="GO:0042121">
    <property type="term" value="P:alginic acid biosynthetic process"/>
    <property type="evidence" value="ECO:0007669"/>
    <property type="project" value="InterPro"/>
</dbReference>
<evidence type="ECO:0000256" key="1">
    <source>
        <dbReference type="ARBA" id="ARBA00004651"/>
    </source>
</evidence>
<feature type="transmembrane region" description="Helical" evidence="8">
    <location>
        <begin position="420"/>
        <end position="436"/>
    </location>
</feature>
<dbReference type="Pfam" id="PF03062">
    <property type="entry name" value="MBOAT"/>
    <property type="match status" value="1"/>
</dbReference>
<comment type="similarity">
    <text evidence="2 7">Belongs to the membrane-bound acyltransferase family.</text>
</comment>
<reference evidence="9" key="1">
    <citation type="journal article" date="2014" name="Int. J. Syst. Evol. Microbiol.">
        <title>Complete genome sequence of Corynebacterium casei LMG S-19264T (=DSM 44701T), isolated from a smear-ripened cheese.</title>
        <authorList>
            <consortium name="US DOE Joint Genome Institute (JGI-PGF)"/>
            <person name="Walter F."/>
            <person name="Albersmeier A."/>
            <person name="Kalinowski J."/>
            <person name="Ruckert C."/>
        </authorList>
    </citation>
    <scope>NUCLEOTIDE SEQUENCE</scope>
    <source>
        <strain evidence="9">KCTC 23224</strain>
    </source>
</reference>
<dbReference type="InterPro" id="IPR024194">
    <property type="entry name" value="Ac/AlaTfrase_AlgI/DltB"/>
</dbReference>
<evidence type="ECO:0000256" key="7">
    <source>
        <dbReference type="PIRNR" id="PIRNR016636"/>
    </source>
</evidence>
<keyword evidence="10" id="KW-1185">Reference proteome</keyword>
<dbReference type="PANTHER" id="PTHR13285:SF18">
    <property type="entry name" value="PROTEIN-CYSTEINE N-PALMITOYLTRANSFERASE RASP"/>
    <property type="match status" value="1"/>
</dbReference>
<proteinExistence type="inferred from homology"/>
<keyword evidence="7" id="KW-0012">Acyltransferase</keyword>
<dbReference type="RefSeq" id="WP_189581006.1">
    <property type="nucleotide sequence ID" value="NZ_BMYF01000009.1"/>
</dbReference>
<feature type="transmembrane region" description="Helical" evidence="8">
    <location>
        <begin position="79"/>
        <end position="99"/>
    </location>
</feature>
<evidence type="ECO:0000256" key="3">
    <source>
        <dbReference type="ARBA" id="ARBA00022475"/>
    </source>
</evidence>
<sequence length="484" mass="56401">MLFNSLDFAIFLPIVFLLYWFLVSKKLVYQNGLVVLASYVFYGWWDWRFLSLILFSTIIDFTIGKKLKTESNPTIRKILLSASILINIGFLGFFKYFNFFVDNFVTAFRFLGSEIQPNTLNIILPVGISFYTFQTLSYTIDVYKRKLEPTQDFLAFAAFVSFFPQLVAGPIERASNLLPQFLMHRKFEYAKAVDGMRQILWGLFKKIVIADNCAEFANEIFNNSSDYSGSSLFVGSLFFAFQIYGDFSGYSDIAIGTARLFGFNLKQNFAFPYFSRDIAEFWRRWHISLSTWFRDYLYIPLGGSKGGIWMKIRNTFIIFIVSGFWHGANWTFIVWGVLNALYFLPLLLTNTNRSNLVVVAQGKYFPSLKDVMKMFVTFMLTVLAWVFFRAENMGHAIQILTEIFSGSFFEAPDFHDGSKAIKLIALLILFMVIEWIGRENKYALENIYKLKLPIRWVIYFILVFALFYLTGMADLDQEFIYFQF</sequence>
<dbReference type="Proteomes" id="UP000642809">
    <property type="component" value="Unassembled WGS sequence"/>
</dbReference>
<keyword evidence="5 8" id="KW-1133">Transmembrane helix</keyword>
<dbReference type="EMBL" id="BMYF01000009">
    <property type="protein sequence ID" value="GHB37141.1"/>
    <property type="molecule type" value="Genomic_DNA"/>
</dbReference>
<dbReference type="InterPro" id="IPR004299">
    <property type="entry name" value="MBOAT_fam"/>
</dbReference>
<evidence type="ECO:0000313" key="10">
    <source>
        <dbReference type="Proteomes" id="UP000642809"/>
    </source>
</evidence>
<accession>A0A8J3CX55</accession>
<dbReference type="PANTHER" id="PTHR13285">
    <property type="entry name" value="ACYLTRANSFERASE"/>
    <property type="match status" value="1"/>
</dbReference>
<keyword evidence="3 7" id="KW-1003">Cell membrane</keyword>
<evidence type="ECO:0000313" key="9">
    <source>
        <dbReference type="EMBL" id="GHB37141.1"/>
    </source>
</evidence>
<dbReference type="GO" id="GO:0005886">
    <property type="term" value="C:plasma membrane"/>
    <property type="evidence" value="ECO:0007669"/>
    <property type="project" value="UniProtKB-SubCell"/>
</dbReference>
<comment type="subcellular location">
    <subcellularLocation>
        <location evidence="1">Cell membrane</location>
        <topology evidence="1">Multi-pass membrane protein</topology>
    </subcellularLocation>
</comment>
<dbReference type="GO" id="GO:0016746">
    <property type="term" value="F:acyltransferase activity"/>
    <property type="evidence" value="ECO:0007669"/>
    <property type="project" value="UniProtKB-KW"/>
</dbReference>
<protein>
    <submittedName>
        <fullName evidence="9">O-acyltransferase</fullName>
    </submittedName>
</protein>
<keyword evidence="4 8" id="KW-0812">Transmembrane</keyword>
<reference evidence="9" key="2">
    <citation type="submission" date="2020-09" db="EMBL/GenBank/DDBJ databases">
        <authorList>
            <person name="Sun Q."/>
            <person name="Kim S."/>
        </authorList>
    </citation>
    <scope>NUCLEOTIDE SEQUENCE</scope>
    <source>
        <strain evidence="9">KCTC 23224</strain>
    </source>
</reference>
<evidence type="ECO:0000256" key="5">
    <source>
        <dbReference type="ARBA" id="ARBA00022989"/>
    </source>
</evidence>
<keyword evidence="6 7" id="KW-0472">Membrane</keyword>
<evidence type="ECO:0000256" key="4">
    <source>
        <dbReference type="ARBA" id="ARBA00022692"/>
    </source>
</evidence>
<name>A0A8J3CX55_9BACT</name>
<feature type="transmembrane region" description="Helical" evidence="8">
    <location>
        <begin position="119"/>
        <end position="140"/>
    </location>
</feature>
<evidence type="ECO:0000256" key="8">
    <source>
        <dbReference type="SAM" id="Phobius"/>
    </source>
</evidence>
<feature type="transmembrane region" description="Helical" evidence="8">
    <location>
        <begin position="6"/>
        <end position="22"/>
    </location>
</feature>
<dbReference type="InterPro" id="IPR051085">
    <property type="entry name" value="MB_O-acyltransferase"/>
</dbReference>
<dbReference type="AlphaFoldDB" id="A0A8J3CX55"/>
<dbReference type="PIRSF" id="PIRSF016636">
    <property type="entry name" value="AlgI_DltB"/>
    <property type="match status" value="1"/>
</dbReference>
<feature type="transmembrane region" description="Helical" evidence="8">
    <location>
        <begin position="456"/>
        <end position="473"/>
    </location>
</feature>
<dbReference type="InterPro" id="IPR028362">
    <property type="entry name" value="AlgI"/>
</dbReference>
<gene>
    <name evidence="9" type="ORF">GCM10008106_18040</name>
</gene>
<feature type="transmembrane region" description="Helical" evidence="8">
    <location>
        <begin position="371"/>
        <end position="388"/>
    </location>
</feature>
<evidence type="ECO:0000256" key="2">
    <source>
        <dbReference type="ARBA" id="ARBA00010323"/>
    </source>
</evidence>
<evidence type="ECO:0000256" key="6">
    <source>
        <dbReference type="ARBA" id="ARBA00023136"/>
    </source>
</evidence>
<keyword evidence="7" id="KW-0808">Transferase</keyword>
<feature type="transmembrane region" description="Helical" evidence="8">
    <location>
        <begin position="50"/>
        <end position="67"/>
    </location>
</feature>
<dbReference type="PIRSF" id="PIRSF500217">
    <property type="entry name" value="AlgI"/>
    <property type="match status" value="1"/>
</dbReference>
<comment type="caution">
    <text evidence="9">The sequence shown here is derived from an EMBL/GenBank/DDBJ whole genome shotgun (WGS) entry which is preliminary data.</text>
</comment>